<reference evidence="1 2" key="1">
    <citation type="submission" date="2017-04" db="EMBL/GenBank/DDBJ databases">
        <authorList>
            <person name="Afonso C.L."/>
            <person name="Miller P.J."/>
            <person name="Scott M.A."/>
            <person name="Spackman E."/>
            <person name="Goraichik I."/>
            <person name="Dimitrov K.M."/>
            <person name="Suarez D.L."/>
            <person name="Swayne D.E."/>
        </authorList>
    </citation>
    <scope>NUCLEOTIDE SEQUENCE [LARGE SCALE GENOMIC DNA]</scope>
    <source>
        <strain evidence="1 2">DSM 5090</strain>
    </source>
</reference>
<accession>A0A1W1YC88</accession>
<organism evidence="1 2">
    <name type="scientific">Sporomusa malonica</name>
    <dbReference type="NCBI Taxonomy" id="112901"/>
    <lineage>
        <taxon>Bacteria</taxon>
        <taxon>Bacillati</taxon>
        <taxon>Bacillota</taxon>
        <taxon>Negativicutes</taxon>
        <taxon>Selenomonadales</taxon>
        <taxon>Sporomusaceae</taxon>
        <taxon>Sporomusa</taxon>
    </lineage>
</organism>
<evidence type="ECO:0000313" key="1">
    <source>
        <dbReference type="EMBL" id="SMC33358.1"/>
    </source>
</evidence>
<dbReference type="Proteomes" id="UP000192738">
    <property type="component" value="Unassembled WGS sequence"/>
</dbReference>
<dbReference type="EMBL" id="FWXI01000001">
    <property type="protein sequence ID" value="SMC33358.1"/>
    <property type="molecule type" value="Genomic_DNA"/>
</dbReference>
<dbReference type="STRING" id="112901.SAMN04488500_101200"/>
<gene>
    <name evidence="1" type="ORF">SAMN04488500_101200</name>
</gene>
<dbReference type="AlphaFoldDB" id="A0A1W1YC88"/>
<sequence length="55" mass="6305">MQALLTWILGYKLPYSNIETTKPGVLVDKRAKVVPLPITRDITQTKEFWDKAVMS</sequence>
<evidence type="ECO:0000313" key="2">
    <source>
        <dbReference type="Proteomes" id="UP000192738"/>
    </source>
</evidence>
<protein>
    <submittedName>
        <fullName evidence="1">Uncharacterized protein</fullName>
    </submittedName>
</protein>
<keyword evidence="2" id="KW-1185">Reference proteome</keyword>
<name>A0A1W1YC88_9FIRM</name>
<proteinExistence type="predicted"/>